<proteinExistence type="inferred from homology"/>
<dbReference type="GO" id="GO:2000601">
    <property type="term" value="P:positive regulation of Arp2/3 complex-mediated actin nucleation"/>
    <property type="evidence" value="ECO:0007669"/>
    <property type="project" value="TreeGrafter"/>
</dbReference>
<evidence type="ECO:0000256" key="3">
    <source>
        <dbReference type="SAM" id="MobiDB-lite"/>
    </source>
</evidence>
<evidence type="ECO:0000259" key="4">
    <source>
        <dbReference type="PROSITE" id="PS51082"/>
    </source>
</evidence>
<dbReference type="GO" id="GO:0071933">
    <property type="term" value="F:Arp2/3 complex binding"/>
    <property type="evidence" value="ECO:0007669"/>
    <property type="project" value="TreeGrafter"/>
</dbReference>
<evidence type="ECO:0000313" key="6">
    <source>
        <dbReference type="Proteomes" id="UP000316621"/>
    </source>
</evidence>
<evidence type="ECO:0000256" key="1">
    <source>
        <dbReference type="ARBA" id="ARBA00006993"/>
    </source>
</evidence>
<comment type="subcellular location">
    <subcellularLocation>
        <location evidence="2">Cytoplasm</location>
        <location evidence="2">Cytoskeleton</location>
    </subcellularLocation>
</comment>
<keyword evidence="2" id="KW-0009">Actin-binding</keyword>
<comment type="similarity">
    <text evidence="1 2">Belongs to the SCAR/WAVE family.</text>
</comment>
<dbReference type="AlphaFoldDB" id="A0A4Y7JRN2"/>
<feature type="region of interest" description="Disordered" evidence="3">
    <location>
        <begin position="525"/>
        <end position="557"/>
    </location>
</feature>
<dbReference type="OMA" id="HTEDIDT"/>
<dbReference type="InterPro" id="IPR003124">
    <property type="entry name" value="WH2_dom"/>
</dbReference>
<feature type="compositionally biased region" description="Basic and acidic residues" evidence="3">
    <location>
        <begin position="211"/>
        <end position="221"/>
    </location>
</feature>
<feature type="compositionally biased region" description="Basic and acidic residues" evidence="3">
    <location>
        <begin position="369"/>
        <end position="383"/>
    </location>
</feature>
<gene>
    <name evidence="5" type="ORF">C5167_024953</name>
</gene>
<feature type="region of interest" description="Disordered" evidence="3">
    <location>
        <begin position="806"/>
        <end position="907"/>
    </location>
</feature>
<feature type="domain" description="WH2" evidence="4">
    <location>
        <begin position="1068"/>
        <end position="1086"/>
    </location>
</feature>
<feature type="compositionally biased region" description="Basic residues" evidence="3">
    <location>
        <begin position="229"/>
        <end position="239"/>
    </location>
</feature>
<keyword evidence="2" id="KW-0206">Cytoskeleton</keyword>
<accession>A0A4Y7JRN2</accession>
<feature type="region of interest" description="Disordered" evidence="3">
    <location>
        <begin position="347"/>
        <end position="383"/>
    </location>
</feature>
<dbReference type="PANTHER" id="PTHR12902">
    <property type="entry name" value="WASP-1"/>
    <property type="match status" value="1"/>
</dbReference>
<feature type="compositionally biased region" description="Low complexity" evidence="3">
    <location>
        <begin position="829"/>
        <end position="843"/>
    </location>
</feature>
<organism evidence="5 6">
    <name type="scientific">Papaver somniferum</name>
    <name type="common">Opium poppy</name>
    <dbReference type="NCBI Taxonomy" id="3469"/>
    <lineage>
        <taxon>Eukaryota</taxon>
        <taxon>Viridiplantae</taxon>
        <taxon>Streptophyta</taxon>
        <taxon>Embryophyta</taxon>
        <taxon>Tracheophyta</taxon>
        <taxon>Spermatophyta</taxon>
        <taxon>Magnoliopsida</taxon>
        <taxon>Ranunculales</taxon>
        <taxon>Papaveraceae</taxon>
        <taxon>Papaveroideae</taxon>
        <taxon>Papaver</taxon>
    </lineage>
</organism>
<dbReference type="EMBL" id="CM010719">
    <property type="protein sequence ID" value="RZC63196.1"/>
    <property type="molecule type" value="Genomic_DNA"/>
</dbReference>
<dbReference type="GO" id="GO:0034237">
    <property type="term" value="F:protein kinase A regulatory subunit binding"/>
    <property type="evidence" value="ECO:0007669"/>
    <property type="project" value="TreeGrafter"/>
</dbReference>
<sequence length="1131" mass="124360">MPLRRYEIRNEYALADPQLYKQPPNLKDDPEALLEAVAMSGFVGLLRQLGDLAEFASEIFHDLHEELMTTSARGHGLMTRLQQIEADVPLVERGLLSQTSFSQFLHNGGVDWHTNFRMDQNQITRGDLPRFIMDSYEECRGPPRLFLLDKFDTAGAGACLKRYSDPSFYKSSSETILTEGQSEKRARKFKRKSAYRKYGETPGSTPTSHPKLHELLSEDKIQTQNGRPPIHHVRLKRRPSSSSVLNSPTGKSYMEKYLVSVSPLSKPPYESPLRLEMEPSNSSELIQEIHEVHVSSSPVNKSRKREISSVPSPSKQGMVREQSLDDLNVNIVEKEVLKLSESTPDIKLENTPSTLGMAEDQNELVGDDEDRKIDASSDGYRSDDINEAENYVDASPAMEPEAKTGIGARSKSDDINVFMDEKKGGDSNTHEESEKLEAQCSASMSAGNSYPSDDDNNSFIEGRFSVSYSSPPSNLTKNAPVNGDGAAEVHSFTDRVVDRGTYTQVLGDRNSDNSFDASTSYILDHDTDKKNSSQVVNPTKDTEDGATENLSNGGLETPGSVILSTEAQYSETAALPDASTDEKLINVKPDCIVVEAENAIPLTTENKPAEPGLALVGINCSEVENKPVVLSNRSARDLVEDKTPADWVHFNTFSKKEVAGAPLDFFSRTAKSDTSESASTEEAYSHFTPLGNKSICEVSIEENGTCHDALGSPSENALKLQNECYNNGDLCQDKLGTNEFSTERHQIGKESQNESAVYPTSFNLESHEPSSSELLDKADGSLCAARGENQLNLSDDTNDLLTLRLSDRESESKQPPLEHLSNGTEGTMPSGSRSPSESGSHPENGFEDSTDQVSEGTHHQPLGNAEPVNPSASFPLSDNEKPPQDPQNLDEETVEPCTNPLTTQPNTVTEMVPQDISTPEANTLLHLPSQEGENFQKASLSGVEMEPILDLPKPFRYASLPSEKEAIYPQHLQAAALTREDDIPFVGQLIQPHISLATPNDGSEHGLVNLEEEMLDEYGRPNGIRRTKIPRGPRPPDALIEAVASHDKSRLRKVTERALSQLQPKEDERNSLLEQIRNRSFSLKPAAVTRPSVQGPRTNLKLVAILEKANAIRQALAGSDDDDDEDSWSDS</sequence>
<dbReference type="OrthoDB" id="1929108at2759"/>
<dbReference type="Gramene" id="RZC63196">
    <property type="protein sequence ID" value="RZC63196"/>
    <property type="gene ID" value="C5167_024953"/>
</dbReference>
<dbReference type="GO" id="GO:0005856">
    <property type="term" value="C:cytoskeleton"/>
    <property type="evidence" value="ECO:0007669"/>
    <property type="project" value="UniProtKB-SubCell"/>
</dbReference>
<dbReference type="GO" id="GO:0030036">
    <property type="term" value="P:actin cytoskeleton organization"/>
    <property type="evidence" value="ECO:0007669"/>
    <property type="project" value="UniProtKB-UniRule"/>
</dbReference>
<feature type="region of interest" description="Disordered" evidence="3">
    <location>
        <begin position="179"/>
        <end position="249"/>
    </location>
</feature>
<dbReference type="STRING" id="3469.A0A4Y7JRN2"/>
<dbReference type="Proteomes" id="UP000316621">
    <property type="component" value="Chromosome 5"/>
</dbReference>
<dbReference type="PANTHER" id="PTHR12902:SF1">
    <property type="entry name" value="WISKOTT-ALDRICH SYNDROME PROTEIN FAMILY MEMBER"/>
    <property type="match status" value="1"/>
</dbReference>
<feature type="compositionally biased region" description="Basic residues" evidence="3">
    <location>
        <begin position="185"/>
        <end position="195"/>
    </location>
</feature>
<dbReference type="PROSITE" id="PS51082">
    <property type="entry name" value="WH2"/>
    <property type="match status" value="1"/>
</dbReference>
<feature type="region of interest" description="Disordered" evidence="3">
    <location>
        <begin position="294"/>
        <end position="318"/>
    </location>
</feature>
<feature type="compositionally biased region" description="Polar residues" evidence="3">
    <location>
        <begin position="240"/>
        <end position="249"/>
    </location>
</feature>
<reference evidence="5 6" key="1">
    <citation type="journal article" date="2018" name="Science">
        <title>The opium poppy genome and morphinan production.</title>
        <authorList>
            <person name="Guo L."/>
            <person name="Winzer T."/>
            <person name="Yang X."/>
            <person name="Li Y."/>
            <person name="Ning Z."/>
            <person name="He Z."/>
            <person name="Teodor R."/>
            <person name="Lu Y."/>
            <person name="Bowser T.A."/>
            <person name="Graham I.A."/>
            <person name="Ye K."/>
        </authorList>
    </citation>
    <scope>NUCLEOTIDE SEQUENCE [LARGE SCALE GENOMIC DNA]</scope>
    <source>
        <strain evidence="6">cv. HN1</strain>
        <tissue evidence="5">Leaves</tissue>
    </source>
</reference>
<dbReference type="Gene3D" id="1.20.5.340">
    <property type="match status" value="1"/>
</dbReference>
<keyword evidence="2" id="KW-0963">Cytoplasm</keyword>
<name>A0A4Y7JRN2_PAPSO</name>
<evidence type="ECO:0000313" key="5">
    <source>
        <dbReference type="EMBL" id="RZC63196.1"/>
    </source>
</evidence>
<comment type="function">
    <text evidence="2">Involved in regulation of actin and microtubule organization. Part of a WAVE complex that activates the Arp2/3 complex.</text>
</comment>
<dbReference type="GO" id="GO:0003779">
    <property type="term" value="F:actin binding"/>
    <property type="evidence" value="ECO:0007669"/>
    <property type="project" value="UniProtKB-UniRule"/>
</dbReference>
<dbReference type="Gene3D" id="6.10.280.150">
    <property type="match status" value="2"/>
</dbReference>
<evidence type="ECO:0000256" key="2">
    <source>
        <dbReference type="RuleBase" id="RU367034"/>
    </source>
</evidence>
<protein>
    <recommendedName>
        <fullName evidence="2">Protein SCAR</fullName>
    </recommendedName>
    <alternativeName>
        <fullName evidence="2">Protein WAVE</fullName>
    </alternativeName>
</protein>
<dbReference type="InterPro" id="IPR028288">
    <property type="entry name" value="SCAR/WAVE_fam"/>
</dbReference>
<keyword evidence="6" id="KW-1185">Reference proteome</keyword>